<organism evidence="8 9">
    <name type="scientific">Loigolactobacillus coryniformis subsp. coryniformis KCTC 3167 = DSM 20001</name>
    <dbReference type="NCBI Taxonomy" id="913848"/>
    <lineage>
        <taxon>Bacteria</taxon>
        <taxon>Bacillati</taxon>
        <taxon>Bacillota</taxon>
        <taxon>Bacilli</taxon>
        <taxon>Lactobacillales</taxon>
        <taxon>Lactobacillaceae</taxon>
        <taxon>Loigolactobacillus</taxon>
    </lineage>
</organism>
<protein>
    <submittedName>
        <fullName evidence="8">Cell division inhibitor</fullName>
    </submittedName>
</protein>
<comment type="subunit">
    <text evidence="5">Interacts with MinD and FtsZ.</text>
</comment>
<dbReference type="GO" id="GO:0000917">
    <property type="term" value="P:division septum assembly"/>
    <property type="evidence" value="ECO:0007669"/>
    <property type="project" value="UniProtKB-KW"/>
</dbReference>
<keyword evidence="3" id="KW-0717">Septation</keyword>
<proteinExistence type="inferred from homology"/>
<dbReference type="EMBL" id="AZCN01000002">
    <property type="protein sequence ID" value="KRK19242.1"/>
    <property type="molecule type" value="Genomic_DNA"/>
</dbReference>
<dbReference type="Gene3D" id="2.160.20.70">
    <property type="match status" value="1"/>
</dbReference>
<dbReference type="Pfam" id="PF22642">
    <property type="entry name" value="MinC_N_1"/>
    <property type="match status" value="1"/>
</dbReference>
<sequence length="227" mass="25246">MAIMHNVVLKGHQGGYQLTLKQNGAFTAIIGELGELFAKLSRERSGQDDEQIVGFKINTENRLLTDREKQQIQELIEQYPQFRVEKIESGVMTKAAAKAWKEQDSIHISRLVIRSGQEIQIDGDVLFIGAVHRGGILRATGSVYVVGKIEGVVQAGFPDREEAIVVGDLSQAIQVRIADNVDILADSDQTFTPRSVTYINDLHMLDYGNLDELKAIRPKLYNKIGEA</sequence>
<evidence type="ECO:0000313" key="9">
    <source>
        <dbReference type="Proteomes" id="UP000051181"/>
    </source>
</evidence>
<feature type="domain" description="Septum site-determining protein MinC N-terminal" evidence="7">
    <location>
        <begin position="7"/>
        <end position="87"/>
    </location>
</feature>
<evidence type="ECO:0000313" key="8">
    <source>
        <dbReference type="EMBL" id="KRK19242.1"/>
    </source>
</evidence>
<reference evidence="8 9" key="1">
    <citation type="journal article" date="2015" name="Genome Announc.">
        <title>Expanding the biotechnology potential of lactobacilli through comparative genomics of 213 strains and associated genera.</title>
        <authorList>
            <person name="Sun Z."/>
            <person name="Harris H.M."/>
            <person name="McCann A."/>
            <person name="Guo C."/>
            <person name="Argimon S."/>
            <person name="Zhang W."/>
            <person name="Yang X."/>
            <person name="Jeffery I.B."/>
            <person name="Cooney J.C."/>
            <person name="Kagawa T.F."/>
            <person name="Liu W."/>
            <person name="Song Y."/>
            <person name="Salvetti E."/>
            <person name="Wrobel A."/>
            <person name="Rasinkangas P."/>
            <person name="Parkhill J."/>
            <person name="Rea M.C."/>
            <person name="O'Sullivan O."/>
            <person name="Ritari J."/>
            <person name="Douillard F.P."/>
            <person name="Paul Ross R."/>
            <person name="Yang R."/>
            <person name="Briner A.E."/>
            <person name="Felis G.E."/>
            <person name="de Vos W.M."/>
            <person name="Barrangou R."/>
            <person name="Klaenhammer T.R."/>
            <person name="Caufield P.W."/>
            <person name="Cui Y."/>
            <person name="Zhang H."/>
            <person name="O'Toole P.W."/>
        </authorList>
    </citation>
    <scope>NUCLEOTIDE SEQUENCE [LARGE SCALE GENOMIC DNA]</scope>
    <source>
        <strain evidence="8 9">DSM 20001</strain>
    </source>
</reference>
<dbReference type="Gene3D" id="3.30.160.540">
    <property type="match status" value="1"/>
</dbReference>
<dbReference type="InterPro" id="IPR005526">
    <property type="entry name" value="Septum_form_inhib_MinC_C"/>
</dbReference>
<evidence type="ECO:0000259" key="6">
    <source>
        <dbReference type="Pfam" id="PF03775"/>
    </source>
</evidence>
<dbReference type="Proteomes" id="UP000051181">
    <property type="component" value="Unassembled WGS sequence"/>
</dbReference>
<dbReference type="PATRIC" id="fig|913848.6.peg.834"/>
<dbReference type="GO" id="GO:0000902">
    <property type="term" value="P:cell morphogenesis"/>
    <property type="evidence" value="ECO:0007669"/>
    <property type="project" value="InterPro"/>
</dbReference>
<dbReference type="Pfam" id="PF03775">
    <property type="entry name" value="MinC_C"/>
    <property type="match status" value="1"/>
</dbReference>
<dbReference type="eggNOG" id="COG0850">
    <property type="taxonomic scope" value="Bacteria"/>
</dbReference>
<feature type="domain" description="Septum formation inhibitor MinC C-terminal" evidence="6">
    <location>
        <begin position="112"/>
        <end position="193"/>
    </location>
</feature>
<keyword evidence="2 8" id="KW-0132">Cell division</keyword>
<dbReference type="PANTHER" id="PTHR34108:SF1">
    <property type="entry name" value="SEPTUM SITE-DETERMINING PROTEIN MINC"/>
    <property type="match status" value="1"/>
</dbReference>
<comment type="similarity">
    <text evidence="1">Belongs to the MinC family.</text>
</comment>
<dbReference type="PANTHER" id="PTHR34108">
    <property type="entry name" value="SEPTUM SITE-DETERMINING PROTEIN MINC"/>
    <property type="match status" value="1"/>
</dbReference>
<evidence type="ECO:0000256" key="2">
    <source>
        <dbReference type="ARBA" id="ARBA00022618"/>
    </source>
</evidence>
<gene>
    <name evidence="8" type="ORF">FD22_GL000804</name>
</gene>
<name>A0A0R1FJL0_9LACO</name>
<dbReference type="GO" id="GO:1901891">
    <property type="term" value="P:regulation of cell septum assembly"/>
    <property type="evidence" value="ECO:0007669"/>
    <property type="project" value="InterPro"/>
</dbReference>
<evidence type="ECO:0000256" key="1">
    <source>
        <dbReference type="ARBA" id="ARBA00006291"/>
    </source>
</evidence>
<evidence type="ECO:0000256" key="3">
    <source>
        <dbReference type="ARBA" id="ARBA00023210"/>
    </source>
</evidence>
<accession>A0A0R1FJL0</accession>
<evidence type="ECO:0000259" key="7">
    <source>
        <dbReference type="Pfam" id="PF22642"/>
    </source>
</evidence>
<dbReference type="InterPro" id="IPR055219">
    <property type="entry name" value="MinC_N_1"/>
</dbReference>
<dbReference type="SUPFAM" id="SSF63848">
    <property type="entry name" value="Cell-division inhibitor MinC, C-terminal domain"/>
    <property type="match status" value="1"/>
</dbReference>
<comment type="caution">
    <text evidence="8">The sequence shown here is derived from an EMBL/GenBank/DDBJ whole genome shotgun (WGS) entry which is preliminary data.</text>
</comment>
<keyword evidence="4" id="KW-0131">Cell cycle</keyword>
<dbReference type="InterPro" id="IPR016098">
    <property type="entry name" value="CAP/MinC_C"/>
</dbReference>
<dbReference type="InterPro" id="IPR013033">
    <property type="entry name" value="MinC"/>
</dbReference>
<evidence type="ECO:0000256" key="4">
    <source>
        <dbReference type="ARBA" id="ARBA00023306"/>
    </source>
</evidence>
<dbReference type="AlphaFoldDB" id="A0A0R1FJL0"/>
<evidence type="ECO:0000256" key="5">
    <source>
        <dbReference type="ARBA" id="ARBA00046874"/>
    </source>
</evidence>
<dbReference type="InterPro" id="IPR036145">
    <property type="entry name" value="MinC_C_sf"/>
</dbReference>